<keyword evidence="3" id="KW-1185">Reference proteome</keyword>
<name>A0A7W3PBG5_9ACTN</name>
<evidence type="ECO:0000313" key="3">
    <source>
        <dbReference type="Proteomes" id="UP000580910"/>
    </source>
</evidence>
<keyword evidence="1" id="KW-1133">Transmembrane helix</keyword>
<protein>
    <submittedName>
        <fullName evidence="2">Uncharacterized protein</fullName>
    </submittedName>
</protein>
<dbReference type="EMBL" id="JACGXA010000003">
    <property type="protein sequence ID" value="MBA8805693.1"/>
    <property type="molecule type" value="Genomic_DNA"/>
</dbReference>
<keyword evidence="1" id="KW-0812">Transmembrane</keyword>
<gene>
    <name evidence="2" type="ORF">FB382_004038</name>
</gene>
<feature type="transmembrane region" description="Helical" evidence="1">
    <location>
        <begin position="42"/>
        <end position="61"/>
    </location>
</feature>
<accession>A0A7W3PBG5</accession>
<feature type="transmembrane region" description="Helical" evidence="1">
    <location>
        <begin position="12"/>
        <end position="36"/>
    </location>
</feature>
<keyword evidence="1" id="KW-0472">Membrane</keyword>
<evidence type="ECO:0000256" key="1">
    <source>
        <dbReference type="SAM" id="Phobius"/>
    </source>
</evidence>
<dbReference type="AlphaFoldDB" id="A0A7W3PBG5"/>
<dbReference type="Proteomes" id="UP000580910">
    <property type="component" value="Unassembled WGS sequence"/>
</dbReference>
<sequence length="95" mass="9991">MDLHHLHRPHPLSRALIVGAGVVVLLTLASVVALVADVWGQLPAGLLLALLVTELAGALVWMRSRRRSPGQVVGQAPEQVVGPHLTLVESSTSPS</sequence>
<evidence type="ECO:0000313" key="2">
    <source>
        <dbReference type="EMBL" id="MBA8805693.1"/>
    </source>
</evidence>
<reference evidence="2 3" key="1">
    <citation type="submission" date="2020-07" db="EMBL/GenBank/DDBJ databases">
        <title>Sequencing the genomes of 1000 actinobacteria strains.</title>
        <authorList>
            <person name="Klenk H.-P."/>
        </authorList>
    </citation>
    <scope>NUCLEOTIDE SEQUENCE [LARGE SCALE GENOMIC DNA]</scope>
    <source>
        <strain evidence="2 3">DSM 21349</strain>
    </source>
</reference>
<proteinExistence type="predicted"/>
<organism evidence="2 3">
    <name type="scientific">Nocardioides ginsengisegetis</name>
    <dbReference type="NCBI Taxonomy" id="661491"/>
    <lineage>
        <taxon>Bacteria</taxon>
        <taxon>Bacillati</taxon>
        <taxon>Actinomycetota</taxon>
        <taxon>Actinomycetes</taxon>
        <taxon>Propionibacteriales</taxon>
        <taxon>Nocardioidaceae</taxon>
        <taxon>Nocardioides</taxon>
    </lineage>
</organism>
<dbReference type="RefSeq" id="WP_182541725.1">
    <property type="nucleotide sequence ID" value="NZ_JACGXA010000003.1"/>
</dbReference>
<comment type="caution">
    <text evidence="2">The sequence shown here is derived from an EMBL/GenBank/DDBJ whole genome shotgun (WGS) entry which is preliminary data.</text>
</comment>